<evidence type="ECO:0000259" key="2">
    <source>
        <dbReference type="Pfam" id="PF13175"/>
    </source>
</evidence>
<organism evidence="3 4">
    <name type="scientific">Candidatus Ordinivivax streblomastigis</name>
    <dbReference type="NCBI Taxonomy" id="2540710"/>
    <lineage>
        <taxon>Bacteria</taxon>
        <taxon>Pseudomonadati</taxon>
        <taxon>Bacteroidota</taxon>
        <taxon>Bacteroidia</taxon>
        <taxon>Bacteroidales</taxon>
        <taxon>Candidatus Ordinivivax</taxon>
    </lineage>
</organism>
<sequence length="668" mass="76270">MKRVTAKEMTLVNFKGIKSLTIKFGMAETEIRGANATGKSTIADAFNWVLFGKDKDGNSDSKFGIKTNDPDGNVIPKIDHEVTAVLDINGETVELRRCYSEDWVTPRGSAESVLKGHATSYFYNGVPLKESEYKAKINDIINEDLFRMITNPLYFPRLDWQVQRDMLLRIAGGITLEEIAKDRSEFAELLTQLSGKSLVEYKAEISARKKKLKEALDLIPARIDEVTRATPKDYVQNEKMLLEEKNRLQGYLEEIDKAIGDKAEAQRQQYTAAQGTQKQINDLKSTQQRILFDAQTKAQNTANESNLKRNELSNEYQTLTRERDGYLSKYNRDIDEHNGDKTSGKEEIKHIEFQIEQLRKNWFIENEKEYTESDICPVCGQLLPEEKRADKRRIFDENKADKLEEITKTGVNYSQKVDTIKKDIASIDKYLSEESKKCEGKQTEYETRLKAISDQLKAIPEITPSRISGEDIPEWVETENKIKELSQTLQTQPAAVDNSELTTKKQELTTALDDIKQKISLRSIIEQNNKRKEELLKEEKDLAQQKADLEKREFIADSLVKEQMNEVERRVNYKFSLVRFKMFSQQINGGEKPDCILLGPEGAKFMDTNSAGKIAMGLDIINTLCEFNGVYAPIFVDNAEGINKIIPVTSQLIKLVVTTDKKLTFSQI</sequence>
<comment type="caution">
    <text evidence="3">The sequence shown here is derived from an EMBL/GenBank/DDBJ whole genome shotgun (WGS) entry which is preliminary data.</text>
</comment>
<dbReference type="EMBL" id="SNRX01000003">
    <property type="protein sequence ID" value="KAA6303175.1"/>
    <property type="molecule type" value="Genomic_DNA"/>
</dbReference>
<keyword evidence="1" id="KW-0175">Coiled coil</keyword>
<proteinExistence type="predicted"/>
<dbReference type="Gene3D" id="3.40.50.300">
    <property type="entry name" value="P-loop containing nucleotide triphosphate hydrolases"/>
    <property type="match status" value="1"/>
</dbReference>
<evidence type="ECO:0000313" key="4">
    <source>
        <dbReference type="Proteomes" id="UP000324575"/>
    </source>
</evidence>
<dbReference type="GO" id="GO:0006302">
    <property type="term" value="P:double-strand break repair"/>
    <property type="evidence" value="ECO:0007669"/>
    <property type="project" value="InterPro"/>
</dbReference>
<gene>
    <name evidence="3" type="ORF">EZS26_000778</name>
</gene>
<feature type="coiled-coil region" evidence="1">
    <location>
        <begin position="498"/>
        <end position="553"/>
    </location>
</feature>
<feature type="domain" description="Endonuclease GajA/Old nuclease/RecF-like AAA" evidence="2">
    <location>
        <begin position="8"/>
        <end position="367"/>
    </location>
</feature>
<reference evidence="3 4" key="1">
    <citation type="submission" date="2019-03" db="EMBL/GenBank/DDBJ databases">
        <title>Single cell metagenomics reveals metabolic interactions within the superorganism composed of flagellate Streblomastix strix and complex community of Bacteroidetes bacteria on its surface.</title>
        <authorList>
            <person name="Treitli S.C."/>
            <person name="Kolisko M."/>
            <person name="Husnik F."/>
            <person name="Keeling P."/>
            <person name="Hampl V."/>
        </authorList>
    </citation>
    <scope>NUCLEOTIDE SEQUENCE [LARGE SCALE GENOMIC DNA]</scope>
    <source>
        <strain evidence="3">St1</strain>
    </source>
</reference>
<feature type="coiled-coil region" evidence="1">
    <location>
        <begin position="302"/>
        <end position="329"/>
    </location>
</feature>
<evidence type="ECO:0000313" key="3">
    <source>
        <dbReference type="EMBL" id="KAA6303175.1"/>
    </source>
</evidence>
<dbReference type="GO" id="GO:0016887">
    <property type="term" value="F:ATP hydrolysis activity"/>
    <property type="evidence" value="ECO:0007669"/>
    <property type="project" value="InterPro"/>
</dbReference>
<accession>A0A5M8P3W2</accession>
<dbReference type="InterPro" id="IPR041685">
    <property type="entry name" value="AAA_GajA/Old/RecF-like"/>
</dbReference>
<dbReference type="SUPFAM" id="SSF75712">
    <property type="entry name" value="Rad50 coiled-coil Zn hook"/>
    <property type="match status" value="1"/>
</dbReference>
<name>A0A5M8P3W2_9BACT</name>
<dbReference type="InterPro" id="IPR027417">
    <property type="entry name" value="P-loop_NTPase"/>
</dbReference>
<dbReference type="Proteomes" id="UP000324575">
    <property type="component" value="Unassembled WGS sequence"/>
</dbReference>
<dbReference type="AlphaFoldDB" id="A0A5M8P3W2"/>
<protein>
    <recommendedName>
        <fullName evidence="2">Endonuclease GajA/Old nuclease/RecF-like AAA domain-containing protein</fullName>
    </recommendedName>
</protein>
<dbReference type="Pfam" id="PF13175">
    <property type="entry name" value="AAA_15"/>
    <property type="match status" value="1"/>
</dbReference>
<evidence type="ECO:0000256" key="1">
    <source>
        <dbReference type="SAM" id="Coils"/>
    </source>
</evidence>
<dbReference type="SUPFAM" id="SSF52540">
    <property type="entry name" value="P-loop containing nucleoside triphosphate hydrolases"/>
    <property type="match status" value="1"/>
</dbReference>